<name>V2WTT2_MONRO</name>
<dbReference type="Pfam" id="PF18759">
    <property type="entry name" value="Plavaka"/>
    <property type="match status" value="1"/>
</dbReference>
<dbReference type="InterPro" id="IPR041078">
    <property type="entry name" value="Plavaka"/>
</dbReference>
<organism evidence="1 2">
    <name type="scientific">Moniliophthora roreri (strain MCA 2997)</name>
    <name type="common">Cocoa frosty pod rot fungus</name>
    <name type="synonym">Crinipellis roreri</name>
    <dbReference type="NCBI Taxonomy" id="1381753"/>
    <lineage>
        <taxon>Eukaryota</taxon>
        <taxon>Fungi</taxon>
        <taxon>Dikarya</taxon>
        <taxon>Basidiomycota</taxon>
        <taxon>Agaricomycotina</taxon>
        <taxon>Agaricomycetes</taxon>
        <taxon>Agaricomycetidae</taxon>
        <taxon>Agaricales</taxon>
        <taxon>Marasmiineae</taxon>
        <taxon>Marasmiaceae</taxon>
        <taxon>Moniliophthora</taxon>
    </lineage>
</organism>
<reference evidence="1 2" key="1">
    <citation type="journal article" date="2014" name="BMC Genomics">
        <title>Genome and secretome analysis of the hemibiotrophic fungal pathogen, Moniliophthora roreri, which causes frosty pod rot disease of cacao: mechanisms of the biotrophic and necrotrophic phases.</title>
        <authorList>
            <person name="Meinhardt L.W."/>
            <person name="Costa G.G.L."/>
            <person name="Thomazella D.P.T."/>
            <person name="Teixeira P.J.P.L."/>
            <person name="Carazzolle M.F."/>
            <person name="Schuster S.C."/>
            <person name="Carlson J.E."/>
            <person name="Guiltinan M.J."/>
            <person name="Mieczkowski P."/>
            <person name="Farmer A."/>
            <person name="Ramaraj T."/>
            <person name="Crozier J."/>
            <person name="Davis R.E."/>
            <person name="Shao J."/>
            <person name="Melnick R.L."/>
            <person name="Pereira G.A.G."/>
            <person name="Bailey B.A."/>
        </authorList>
    </citation>
    <scope>NUCLEOTIDE SEQUENCE [LARGE SCALE GENOMIC DNA]</scope>
    <source>
        <strain evidence="1 2">MCA 2997</strain>
    </source>
</reference>
<proteinExistence type="predicted"/>
<evidence type="ECO:0000313" key="2">
    <source>
        <dbReference type="Proteomes" id="UP000017559"/>
    </source>
</evidence>
<dbReference type="KEGG" id="mrr:Moror_7502"/>
<protein>
    <submittedName>
        <fullName evidence="1">Uncharacterized protein</fullName>
    </submittedName>
</protein>
<accession>V2WTT2</accession>
<dbReference type="OrthoDB" id="2688393at2759"/>
<keyword evidence="2" id="KW-1185">Reference proteome</keyword>
<dbReference type="HOGENOM" id="CLU_006344_5_1_1"/>
<sequence length="168" mass="18586">MAIGEAGPGPATQAAQSQLLGHHLGASCRILKDHDNSQVEEEDESVGKLIQMDNSIQSQWQQACGLSDMSDELMDGTTWVVKENTGHSALDRLLAIPGVVEKLSLSFHNTQALHQKIDTIPPRAGKWKVGRLHFKNQPDAEFILHYRDPLEAIRSLWGDLSLSEHLAY</sequence>
<gene>
    <name evidence="1" type="ORF">Moror_7502</name>
</gene>
<dbReference type="Proteomes" id="UP000017559">
    <property type="component" value="Unassembled WGS sequence"/>
</dbReference>
<dbReference type="AlphaFoldDB" id="V2WTT2"/>
<comment type="caution">
    <text evidence="1">The sequence shown here is derived from an EMBL/GenBank/DDBJ whole genome shotgun (WGS) entry which is preliminary data.</text>
</comment>
<evidence type="ECO:0000313" key="1">
    <source>
        <dbReference type="EMBL" id="ESK83971.1"/>
    </source>
</evidence>
<dbReference type="EMBL" id="AWSO01001404">
    <property type="protein sequence ID" value="ESK83971.1"/>
    <property type="molecule type" value="Genomic_DNA"/>
</dbReference>